<proteinExistence type="predicted"/>
<name>A0A183CZQ9_9BILA</name>
<dbReference type="AlphaFoldDB" id="A0A183CZQ9"/>
<feature type="region of interest" description="Disordered" evidence="1">
    <location>
        <begin position="1"/>
        <end position="25"/>
    </location>
</feature>
<dbReference type="Proteomes" id="UP000271098">
    <property type="component" value="Unassembled WGS sequence"/>
</dbReference>
<keyword evidence="3" id="KW-1185">Reference proteome</keyword>
<gene>
    <name evidence="2" type="ORF">GPUH_LOCUS1950</name>
</gene>
<dbReference type="EMBL" id="UYRT01002669">
    <property type="protein sequence ID" value="VDK31313.1"/>
    <property type="molecule type" value="Genomic_DNA"/>
</dbReference>
<evidence type="ECO:0000313" key="2">
    <source>
        <dbReference type="EMBL" id="VDK31313.1"/>
    </source>
</evidence>
<reference evidence="4" key="1">
    <citation type="submission" date="2016-06" db="UniProtKB">
        <authorList>
            <consortium name="WormBaseParasite"/>
        </authorList>
    </citation>
    <scope>IDENTIFICATION</scope>
</reference>
<evidence type="ECO:0000313" key="3">
    <source>
        <dbReference type="Proteomes" id="UP000271098"/>
    </source>
</evidence>
<feature type="compositionally biased region" description="Basic and acidic residues" evidence="1">
    <location>
        <begin position="1"/>
        <end position="12"/>
    </location>
</feature>
<dbReference type="WBParaSite" id="GPUH_0000195501-mRNA-1">
    <property type="protein sequence ID" value="GPUH_0000195501-mRNA-1"/>
    <property type="gene ID" value="GPUH_0000195501"/>
</dbReference>
<sequence>MGKIIEVKKSKDGQNQATVDPNLEEEDDEVNTHAAVTHFPKTAAVRSISIMSFYVLPALQNSQHISR</sequence>
<evidence type="ECO:0000256" key="1">
    <source>
        <dbReference type="SAM" id="MobiDB-lite"/>
    </source>
</evidence>
<accession>A0A183CZQ9</accession>
<reference evidence="2 3" key="2">
    <citation type="submission" date="2018-11" db="EMBL/GenBank/DDBJ databases">
        <authorList>
            <consortium name="Pathogen Informatics"/>
        </authorList>
    </citation>
    <scope>NUCLEOTIDE SEQUENCE [LARGE SCALE GENOMIC DNA]</scope>
</reference>
<evidence type="ECO:0000313" key="4">
    <source>
        <dbReference type="WBParaSite" id="GPUH_0000195501-mRNA-1"/>
    </source>
</evidence>
<protein>
    <submittedName>
        <fullName evidence="4">Ovule protein</fullName>
    </submittedName>
</protein>
<organism evidence="4">
    <name type="scientific">Gongylonema pulchrum</name>
    <dbReference type="NCBI Taxonomy" id="637853"/>
    <lineage>
        <taxon>Eukaryota</taxon>
        <taxon>Metazoa</taxon>
        <taxon>Ecdysozoa</taxon>
        <taxon>Nematoda</taxon>
        <taxon>Chromadorea</taxon>
        <taxon>Rhabditida</taxon>
        <taxon>Spirurina</taxon>
        <taxon>Spiruromorpha</taxon>
        <taxon>Spiruroidea</taxon>
        <taxon>Gongylonematidae</taxon>
        <taxon>Gongylonema</taxon>
    </lineage>
</organism>